<gene>
    <name evidence="1" type="ORF">K435DRAFT_686671</name>
</gene>
<evidence type="ECO:0000313" key="2">
    <source>
        <dbReference type="Proteomes" id="UP000297245"/>
    </source>
</evidence>
<dbReference type="Gene3D" id="2.40.70.10">
    <property type="entry name" value="Acid Proteases"/>
    <property type="match status" value="1"/>
</dbReference>
<dbReference type="Pfam" id="PF13975">
    <property type="entry name" value="gag-asp_proteas"/>
    <property type="match status" value="1"/>
</dbReference>
<evidence type="ECO:0000313" key="1">
    <source>
        <dbReference type="EMBL" id="THU84884.1"/>
    </source>
</evidence>
<protein>
    <submittedName>
        <fullName evidence="1">Uncharacterized protein</fullName>
    </submittedName>
</protein>
<dbReference type="OrthoDB" id="1750432at2759"/>
<dbReference type="InterPro" id="IPR021109">
    <property type="entry name" value="Peptidase_aspartic_dom_sf"/>
</dbReference>
<accession>A0A4S8L863</accession>
<keyword evidence="2" id="KW-1185">Reference proteome</keyword>
<feature type="non-terminal residue" evidence="1">
    <location>
        <position position="271"/>
    </location>
</feature>
<dbReference type="Proteomes" id="UP000297245">
    <property type="component" value="Unassembled WGS sequence"/>
</dbReference>
<dbReference type="AlphaFoldDB" id="A0A4S8L863"/>
<dbReference type="CDD" id="cd00303">
    <property type="entry name" value="retropepsin_like"/>
    <property type="match status" value="1"/>
</dbReference>
<proteinExistence type="predicted"/>
<name>A0A4S8L863_DENBC</name>
<sequence>MPVQCAAPLGEPERWLGTAIIESPTYAGLQRNAGITRDLSRSVPKPVVVVVNIAGKPVRALLDTGSLGDFMSSALADQLKVKRITLEKPIQLHLAVQGSRSKINTGTVATLNYQGISEERYFDIINLSNYDVILGTPFLFQHKISVGFNPVRVEVGSFMAQKIKGDNVKELSSRAADLAYDSLDQLRQELTEYARPLFQDASLTPLPPLRAINHEILLIDPDQVIPWRPSRCPEALRPQWAEKRNAYISTGRWKITNARNTCPVLCIPKPG</sequence>
<reference evidence="1 2" key="1">
    <citation type="journal article" date="2019" name="Nat. Ecol. Evol.">
        <title>Megaphylogeny resolves global patterns of mushroom evolution.</title>
        <authorList>
            <person name="Varga T."/>
            <person name="Krizsan K."/>
            <person name="Foldi C."/>
            <person name="Dima B."/>
            <person name="Sanchez-Garcia M."/>
            <person name="Sanchez-Ramirez S."/>
            <person name="Szollosi G.J."/>
            <person name="Szarkandi J.G."/>
            <person name="Papp V."/>
            <person name="Albert L."/>
            <person name="Andreopoulos W."/>
            <person name="Angelini C."/>
            <person name="Antonin V."/>
            <person name="Barry K.W."/>
            <person name="Bougher N.L."/>
            <person name="Buchanan P."/>
            <person name="Buyck B."/>
            <person name="Bense V."/>
            <person name="Catcheside P."/>
            <person name="Chovatia M."/>
            <person name="Cooper J."/>
            <person name="Damon W."/>
            <person name="Desjardin D."/>
            <person name="Finy P."/>
            <person name="Geml J."/>
            <person name="Haridas S."/>
            <person name="Hughes K."/>
            <person name="Justo A."/>
            <person name="Karasinski D."/>
            <person name="Kautmanova I."/>
            <person name="Kiss B."/>
            <person name="Kocsube S."/>
            <person name="Kotiranta H."/>
            <person name="LaButti K.M."/>
            <person name="Lechner B.E."/>
            <person name="Liimatainen K."/>
            <person name="Lipzen A."/>
            <person name="Lukacs Z."/>
            <person name="Mihaltcheva S."/>
            <person name="Morgado L.N."/>
            <person name="Niskanen T."/>
            <person name="Noordeloos M.E."/>
            <person name="Ohm R.A."/>
            <person name="Ortiz-Santana B."/>
            <person name="Ovrebo C."/>
            <person name="Racz N."/>
            <person name="Riley R."/>
            <person name="Savchenko A."/>
            <person name="Shiryaev A."/>
            <person name="Soop K."/>
            <person name="Spirin V."/>
            <person name="Szebenyi C."/>
            <person name="Tomsovsky M."/>
            <person name="Tulloss R.E."/>
            <person name="Uehling J."/>
            <person name="Grigoriev I.V."/>
            <person name="Vagvolgyi C."/>
            <person name="Papp T."/>
            <person name="Martin F.M."/>
            <person name="Miettinen O."/>
            <person name="Hibbett D.S."/>
            <person name="Nagy L.G."/>
        </authorList>
    </citation>
    <scope>NUCLEOTIDE SEQUENCE [LARGE SCALE GENOMIC DNA]</scope>
    <source>
        <strain evidence="1 2">CBS 962.96</strain>
    </source>
</reference>
<dbReference type="SUPFAM" id="SSF50630">
    <property type="entry name" value="Acid proteases"/>
    <property type="match status" value="1"/>
</dbReference>
<dbReference type="EMBL" id="ML179575">
    <property type="protein sequence ID" value="THU84884.1"/>
    <property type="molecule type" value="Genomic_DNA"/>
</dbReference>
<organism evidence="1 2">
    <name type="scientific">Dendrothele bispora (strain CBS 962.96)</name>
    <dbReference type="NCBI Taxonomy" id="1314807"/>
    <lineage>
        <taxon>Eukaryota</taxon>
        <taxon>Fungi</taxon>
        <taxon>Dikarya</taxon>
        <taxon>Basidiomycota</taxon>
        <taxon>Agaricomycotina</taxon>
        <taxon>Agaricomycetes</taxon>
        <taxon>Agaricomycetidae</taxon>
        <taxon>Agaricales</taxon>
        <taxon>Agaricales incertae sedis</taxon>
        <taxon>Dendrothele</taxon>
    </lineage>
</organism>